<dbReference type="STRING" id="7244.B4LRA6"/>
<evidence type="ECO:0000259" key="3">
    <source>
        <dbReference type="PROSITE" id="PS51352"/>
    </source>
</evidence>
<dbReference type="InParanoid" id="B4LRA6"/>
<dbReference type="GO" id="GO:0005783">
    <property type="term" value="C:endoplasmic reticulum"/>
    <property type="evidence" value="ECO:0007669"/>
    <property type="project" value="TreeGrafter"/>
</dbReference>
<dbReference type="PROSITE" id="PS51352">
    <property type="entry name" value="THIOREDOXIN_2"/>
    <property type="match status" value="1"/>
</dbReference>
<dbReference type="AlphaFoldDB" id="B4LRA6"/>
<dbReference type="Pfam" id="PF00085">
    <property type="entry name" value="Thioredoxin"/>
    <property type="match status" value="2"/>
</dbReference>
<dbReference type="PANTHER" id="PTHR45672:SF3">
    <property type="entry name" value="THIOREDOXIN DOMAIN-CONTAINING PROTEIN 5"/>
    <property type="match status" value="1"/>
</dbReference>
<gene>
    <name evidence="4" type="primary">Dvir\GJ17540</name>
    <name evidence="4" type="ORF">Dvir_GJ17540</name>
</gene>
<comment type="similarity">
    <text evidence="1">Belongs to the protein disulfide isomerase family.</text>
</comment>
<accession>B4LRA6</accession>
<dbReference type="GO" id="GO:0006457">
    <property type="term" value="P:protein folding"/>
    <property type="evidence" value="ECO:0007669"/>
    <property type="project" value="TreeGrafter"/>
</dbReference>
<dbReference type="Gene3D" id="3.40.30.10">
    <property type="entry name" value="Glutaredoxin"/>
    <property type="match status" value="2"/>
</dbReference>
<keyword evidence="5" id="KW-1185">Reference proteome</keyword>
<feature type="domain" description="Thioredoxin" evidence="3">
    <location>
        <begin position="191"/>
        <end position="312"/>
    </location>
</feature>
<dbReference type="PANTHER" id="PTHR45672">
    <property type="entry name" value="PROTEIN DISULFIDE-ISOMERASE C17H9.14C-RELATED"/>
    <property type="match status" value="1"/>
</dbReference>
<dbReference type="Proteomes" id="UP000008792">
    <property type="component" value="Unassembled WGS sequence"/>
</dbReference>
<sequence>MSTIIFGTLFSFGMSQSKCCLVSAVKQQDVLTFDIDVKECFFCQILKIMLVKTCPIQLTLFILLANFSVPAKLSMGKSIVSLNPESFESASKSRIFFVEFYVPGCSSCSRLYVLLTNLLATIEHSSNNNNNNITIAAMDCEKHEKFCIDRNISSYPSLALFEKGGTQYKLFNGSAELYTLIKFLSLPNISNYPADRVRRAETSCTPGRVLKLKSDTFRATIASGRFFIKFFSSTCHYCTELAPIWTELAKGLTDQTLCIAEYDCVSERSICNELNIKTVPTILWFQDGRVIQRYTGARHIDNLRTFVEEMLNGTYRSAALATITVNRAPSIMCTALVFVYIYITQGYYP</sequence>
<dbReference type="InterPro" id="IPR036249">
    <property type="entry name" value="Thioredoxin-like_sf"/>
</dbReference>
<dbReference type="InterPro" id="IPR051063">
    <property type="entry name" value="PDI"/>
</dbReference>
<dbReference type="eggNOG" id="KOG0191">
    <property type="taxonomic scope" value="Eukaryota"/>
</dbReference>
<evidence type="ECO:0000313" key="4">
    <source>
        <dbReference type="EMBL" id="EDW64576.2"/>
    </source>
</evidence>
<dbReference type="OrthoDB" id="72053at2759"/>
<evidence type="ECO:0000256" key="2">
    <source>
        <dbReference type="ARBA" id="ARBA00022729"/>
    </source>
</evidence>
<dbReference type="HOGENOM" id="CLU_970668_0_0_1"/>
<evidence type="ECO:0000313" key="5">
    <source>
        <dbReference type="Proteomes" id="UP000008792"/>
    </source>
</evidence>
<dbReference type="GO" id="GO:0003756">
    <property type="term" value="F:protein disulfide isomerase activity"/>
    <property type="evidence" value="ECO:0007669"/>
    <property type="project" value="TreeGrafter"/>
</dbReference>
<reference evidence="4 5" key="1">
    <citation type="journal article" date="2007" name="Nature">
        <title>Evolution of genes and genomes on the Drosophila phylogeny.</title>
        <authorList>
            <consortium name="Drosophila 12 Genomes Consortium"/>
            <person name="Clark A.G."/>
            <person name="Eisen M.B."/>
            <person name="Smith D.R."/>
            <person name="Bergman C.M."/>
            <person name="Oliver B."/>
            <person name="Markow T.A."/>
            <person name="Kaufman T.C."/>
            <person name="Kellis M."/>
            <person name="Gelbart W."/>
            <person name="Iyer V.N."/>
            <person name="Pollard D.A."/>
            <person name="Sackton T.B."/>
            <person name="Larracuente A.M."/>
            <person name="Singh N.D."/>
            <person name="Abad J.P."/>
            <person name="Abt D.N."/>
            <person name="Adryan B."/>
            <person name="Aguade M."/>
            <person name="Akashi H."/>
            <person name="Anderson W.W."/>
            <person name="Aquadro C.F."/>
            <person name="Ardell D.H."/>
            <person name="Arguello R."/>
            <person name="Artieri C.G."/>
            <person name="Barbash D.A."/>
            <person name="Barker D."/>
            <person name="Barsanti P."/>
            <person name="Batterham P."/>
            <person name="Batzoglou S."/>
            <person name="Begun D."/>
            <person name="Bhutkar A."/>
            <person name="Blanco E."/>
            <person name="Bosak S.A."/>
            <person name="Bradley R.K."/>
            <person name="Brand A.D."/>
            <person name="Brent M.R."/>
            <person name="Brooks A.N."/>
            <person name="Brown R.H."/>
            <person name="Butlin R.K."/>
            <person name="Caggese C."/>
            <person name="Calvi B.R."/>
            <person name="Bernardo de Carvalho A."/>
            <person name="Caspi A."/>
            <person name="Castrezana S."/>
            <person name="Celniker S.E."/>
            <person name="Chang J.L."/>
            <person name="Chapple C."/>
            <person name="Chatterji S."/>
            <person name="Chinwalla A."/>
            <person name="Civetta A."/>
            <person name="Clifton S.W."/>
            <person name="Comeron J.M."/>
            <person name="Costello J.C."/>
            <person name="Coyne J.A."/>
            <person name="Daub J."/>
            <person name="David R.G."/>
            <person name="Delcher A.L."/>
            <person name="Delehaunty K."/>
            <person name="Do C.B."/>
            <person name="Ebling H."/>
            <person name="Edwards K."/>
            <person name="Eickbush T."/>
            <person name="Evans J.D."/>
            <person name="Filipski A."/>
            <person name="Findeiss S."/>
            <person name="Freyhult E."/>
            <person name="Fulton L."/>
            <person name="Fulton R."/>
            <person name="Garcia A.C."/>
            <person name="Gardiner A."/>
            <person name="Garfield D.A."/>
            <person name="Garvin B.E."/>
            <person name="Gibson G."/>
            <person name="Gilbert D."/>
            <person name="Gnerre S."/>
            <person name="Godfrey J."/>
            <person name="Good R."/>
            <person name="Gotea V."/>
            <person name="Gravely B."/>
            <person name="Greenberg A.J."/>
            <person name="Griffiths-Jones S."/>
            <person name="Gross S."/>
            <person name="Guigo R."/>
            <person name="Gustafson E.A."/>
            <person name="Haerty W."/>
            <person name="Hahn M.W."/>
            <person name="Halligan D.L."/>
            <person name="Halpern A.L."/>
            <person name="Halter G.M."/>
            <person name="Han M.V."/>
            <person name="Heger A."/>
            <person name="Hillier L."/>
            <person name="Hinrichs A.S."/>
            <person name="Holmes I."/>
            <person name="Hoskins R.A."/>
            <person name="Hubisz M.J."/>
            <person name="Hultmark D."/>
            <person name="Huntley M.A."/>
            <person name="Jaffe D.B."/>
            <person name="Jagadeeshan S."/>
            <person name="Jeck W.R."/>
            <person name="Johnson J."/>
            <person name="Jones C.D."/>
            <person name="Jordan W.C."/>
            <person name="Karpen G.H."/>
            <person name="Kataoka E."/>
            <person name="Keightley P.D."/>
            <person name="Kheradpour P."/>
            <person name="Kirkness E.F."/>
            <person name="Koerich L.B."/>
            <person name="Kristiansen K."/>
            <person name="Kudrna D."/>
            <person name="Kulathinal R.J."/>
            <person name="Kumar S."/>
            <person name="Kwok R."/>
            <person name="Lander E."/>
            <person name="Langley C.H."/>
            <person name="Lapoint R."/>
            <person name="Lazzaro B.P."/>
            <person name="Lee S.J."/>
            <person name="Levesque L."/>
            <person name="Li R."/>
            <person name="Lin C.F."/>
            <person name="Lin M.F."/>
            <person name="Lindblad-Toh K."/>
            <person name="Llopart A."/>
            <person name="Long M."/>
            <person name="Low L."/>
            <person name="Lozovsky E."/>
            <person name="Lu J."/>
            <person name="Luo M."/>
            <person name="Machado C.A."/>
            <person name="Makalowski W."/>
            <person name="Marzo M."/>
            <person name="Matsuda M."/>
            <person name="Matzkin L."/>
            <person name="McAllister B."/>
            <person name="McBride C.S."/>
            <person name="McKernan B."/>
            <person name="McKernan K."/>
            <person name="Mendez-Lago M."/>
            <person name="Minx P."/>
            <person name="Mollenhauer M.U."/>
            <person name="Montooth K."/>
            <person name="Mount S.M."/>
            <person name="Mu X."/>
            <person name="Myers E."/>
            <person name="Negre B."/>
            <person name="Newfeld S."/>
            <person name="Nielsen R."/>
            <person name="Noor M.A."/>
            <person name="O'Grady P."/>
            <person name="Pachter L."/>
            <person name="Papaceit M."/>
            <person name="Parisi M.J."/>
            <person name="Parisi M."/>
            <person name="Parts L."/>
            <person name="Pedersen J.S."/>
            <person name="Pesole G."/>
            <person name="Phillippy A.M."/>
            <person name="Ponting C.P."/>
            <person name="Pop M."/>
            <person name="Porcelli D."/>
            <person name="Powell J.R."/>
            <person name="Prohaska S."/>
            <person name="Pruitt K."/>
            <person name="Puig M."/>
            <person name="Quesneville H."/>
            <person name="Ram K.R."/>
            <person name="Rand D."/>
            <person name="Rasmussen M.D."/>
            <person name="Reed L.K."/>
            <person name="Reenan R."/>
            <person name="Reily A."/>
            <person name="Remington K.A."/>
            <person name="Rieger T.T."/>
            <person name="Ritchie M.G."/>
            <person name="Robin C."/>
            <person name="Rogers Y.H."/>
            <person name="Rohde C."/>
            <person name="Rozas J."/>
            <person name="Rubenfield M.J."/>
            <person name="Ruiz A."/>
            <person name="Russo S."/>
            <person name="Salzberg S.L."/>
            <person name="Sanchez-Gracia A."/>
            <person name="Saranga D.J."/>
            <person name="Sato H."/>
            <person name="Schaeffer S.W."/>
            <person name="Schatz M.C."/>
            <person name="Schlenke T."/>
            <person name="Schwartz R."/>
            <person name="Segarra C."/>
            <person name="Singh R.S."/>
            <person name="Sirot L."/>
            <person name="Sirota M."/>
            <person name="Sisneros N.B."/>
            <person name="Smith C.D."/>
            <person name="Smith T.F."/>
            <person name="Spieth J."/>
            <person name="Stage D.E."/>
            <person name="Stark A."/>
            <person name="Stephan W."/>
            <person name="Strausberg R.L."/>
            <person name="Strempel S."/>
            <person name="Sturgill D."/>
            <person name="Sutton G."/>
            <person name="Sutton G.G."/>
            <person name="Tao W."/>
            <person name="Teichmann S."/>
            <person name="Tobari Y.N."/>
            <person name="Tomimura Y."/>
            <person name="Tsolas J.M."/>
            <person name="Valente V.L."/>
            <person name="Venter E."/>
            <person name="Venter J.C."/>
            <person name="Vicario S."/>
            <person name="Vieira F.G."/>
            <person name="Vilella A.J."/>
            <person name="Villasante A."/>
            <person name="Walenz B."/>
            <person name="Wang J."/>
            <person name="Wasserman M."/>
            <person name="Watts T."/>
            <person name="Wilson D."/>
            <person name="Wilson R.K."/>
            <person name="Wing R.A."/>
            <person name="Wolfner M.F."/>
            <person name="Wong A."/>
            <person name="Wong G.K."/>
            <person name="Wu C.I."/>
            <person name="Wu G."/>
            <person name="Yamamoto D."/>
            <person name="Yang H.P."/>
            <person name="Yang S.P."/>
            <person name="Yorke J.A."/>
            <person name="Yoshida K."/>
            <person name="Zdobnov E."/>
            <person name="Zhang P."/>
            <person name="Zhang Y."/>
            <person name="Zimin A.V."/>
            <person name="Baldwin J."/>
            <person name="Abdouelleil A."/>
            <person name="Abdulkadir J."/>
            <person name="Abebe A."/>
            <person name="Abera B."/>
            <person name="Abreu J."/>
            <person name="Acer S.C."/>
            <person name="Aftuck L."/>
            <person name="Alexander A."/>
            <person name="An P."/>
            <person name="Anderson E."/>
            <person name="Anderson S."/>
            <person name="Arachi H."/>
            <person name="Azer M."/>
            <person name="Bachantsang P."/>
            <person name="Barry A."/>
            <person name="Bayul T."/>
            <person name="Berlin A."/>
            <person name="Bessette D."/>
            <person name="Bloom T."/>
            <person name="Blye J."/>
            <person name="Boguslavskiy L."/>
            <person name="Bonnet C."/>
            <person name="Boukhgalter B."/>
            <person name="Bourzgui I."/>
            <person name="Brown A."/>
            <person name="Cahill P."/>
            <person name="Channer S."/>
            <person name="Cheshatsang Y."/>
            <person name="Chuda L."/>
            <person name="Citroen M."/>
            <person name="Collymore A."/>
            <person name="Cooke P."/>
            <person name="Costello M."/>
            <person name="D'Aco K."/>
            <person name="Daza R."/>
            <person name="De Haan G."/>
            <person name="DeGray S."/>
            <person name="DeMaso C."/>
            <person name="Dhargay N."/>
            <person name="Dooley K."/>
            <person name="Dooley E."/>
            <person name="Doricent M."/>
            <person name="Dorje P."/>
            <person name="Dorjee K."/>
            <person name="Dupes A."/>
            <person name="Elong R."/>
            <person name="Falk J."/>
            <person name="Farina A."/>
            <person name="Faro S."/>
            <person name="Ferguson D."/>
            <person name="Fisher S."/>
            <person name="Foley C.D."/>
            <person name="Franke A."/>
            <person name="Friedrich D."/>
            <person name="Gadbois L."/>
            <person name="Gearin G."/>
            <person name="Gearin C.R."/>
            <person name="Giannoukos G."/>
            <person name="Goode T."/>
            <person name="Graham J."/>
            <person name="Grandbois E."/>
            <person name="Grewal S."/>
            <person name="Gyaltsen K."/>
            <person name="Hafez N."/>
            <person name="Hagos B."/>
            <person name="Hall J."/>
            <person name="Henson C."/>
            <person name="Hollinger A."/>
            <person name="Honan T."/>
            <person name="Huard M.D."/>
            <person name="Hughes L."/>
            <person name="Hurhula B."/>
            <person name="Husby M.E."/>
            <person name="Kamat A."/>
            <person name="Kanga B."/>
            <person name="Kashin S."/>
            <person name="Khazanovich D."/>
            <person name="Kisner P."/>
            <person name="Lance K."/>
            <person name="Lara M."/>
            <person name="Lee W."/>
            <person name="Lennon N."/>
            <person name="Letendre F."/>
            <person name="LeVine R."/>
            <person name="Lipovsky A."/>
            <person name="Liu X."/>
            <person name="Liu J."/>
            <person name="Liu S."/>
            <person name="Lokyitsang T."/>
            <person name="Lokyitsang Y."/>
            <person name="Lubonja R."/>
            <person name="Lui A."/>
            <person name="MacDonald P."/>
            <person name="Magnisalis V."/>
            <person name="Maru K."/>
            <person name="Matthews C."/>
            <person name="McCusker W."/>
            <person name="McDonough S."/>
            <person name="Mehta T."/>
            <person name="Meldrim J."/>
            <person name="Meneus L."/>
            <person name="Mihai O."/>
            <person name="Mihalev A."/>
            <person name="Mihova T."/>
            <person name="Mittelman R."/>
            <person name="Mlenga V."/>
            <person name="Montmayeur A."/>
            <person name="Mulrain L."/>
            <person name="Navidi A."/>
            <person name="Naylor J."/>
            <person name="Negash T."/>
            <person name="Nguyen T."/>
            <person name="Nguyen N."/>
            <person name="Nicol R."/>
            <person name="Norbu C."/>
            <person name="Norbu N."/>
            <person name="Novod N."/>
            <person name="O'Neill B."/>
            <person name="Osman S."/>
            <person name="Markiewicz E."/>
            <person name="Oyono O.L."/>
            <person name="Patti C."/>
            <person name="Phunkhang P."/>
            <person name="Pierre F."/>
            <person name="Priest M."/>
            <person name="Raghuraman S."/>
            <person name="Rege F."/>
            <person name="Reyes R."/>
            <person name="Rise C."/>
            <person name="Rogov P."/>
            <person name="Ross K."/>
            <person name="Ryan E."/>
            <person name="Settipalli S."/>
            <person name="Shea T."/>
            <person name="Sherpa N."/>
            <person name="Shi L."/>
            <person name="Shih D."/>
            <person name="Sparrow T."/>
            <person name="Spaulding J."/>
            <person name="Stalker J."/>
            <person name="Stange-Thomann N."/>
            <person name="Stavropoulos S."/>
            <person name="Stone C."/>
            <person name="Strader C."/>
            <person name="Tesfaye S."/>
            <person name="Thomson T."/>
            <person name="Thoulutsang Y."/>
            <person name="Thoulutsang D."/>
            <person name="Topham K."/>
            <person name="Topping I."/>
            <person name="Tsamla T."/>
            <person name="Vassiliev H."/>
            <person name="Vo A."/>
            <person name="Wangchuk T."/>
            <person name="Wangdi T."/>
            <person name="Weiand M."/>
            <person name="Wilkinson J."/>
            <person name="Wilson A."/>
            <person name="Yadav S."/>
            <person name="Young G."/>
            <person name="Yu Q."/>
            <person name="Zembek L."/>
            <person name="Zhong D."/>
            <person name="Zimmer A."/>
            <person name="Zwirko Z."/>
            <person name="Jaffe D.B."/>
            <person name="Alvarez P."/>
            <person name="Brockman W."/>
            <person name="Butler J."/>
            <person name="Chin C."/>
            <person name="Gnerre S."/>
            <person name="Grabherr M."/>
            <person name="Kleber M."/>
            <person name="Mauceli E."/>
            <person name="MacCallum I."/>
        </authorList>
    </citation>
    <scope>NUCLEOTIDE SEQUENCE [LARGE SCALE GENOMIC DNA]</scope>
    <source>
        <strain evidence="5">Tucson 15010-1051.87</strain>
    </source>
</reference>
<dbReference type="SMR" id="B4LRA6"/>
<protein>
    <recommendedName>
        <fullName evidence="3">Thioredoxin domain-containing protein</fullName>
    </recommendedName>
</protein>
<dbReference type="EMBL" id="CH940649">
    <property type="protein sequence ID" value="EDW64576.2"/>
    <property type="molecule type" value="Genomic_DNA"/>
</dbReference>
<dbReference type="SUPFAM" id="SSF52833">
    <property type="entry name" value="Thioredoxin-like"/>
    <property type="match status" value="2"/>
</dbReference>
<name>B4LRA6_DROVI</name>
<evidence type="ECO:0000256" key="1">
    <source>
        <dbReference type="ARBA" id="ARBA00006347"/>
    </source>
</evidence>
<proteinExistence type="inferred from homology"/>
<dbReference type="CDD" id="cd02961">
    <property type="entry name" value="PDI_a_family"/>
    <property type="match status" value="1"/>
</dbReference>
<organism evidence="4 5">
    <name type="scientific">Drosophila virilis</name>
    <name type="common">Fruit fly</name>
    <dbReference type="NCBI Taxonomy" id="7244"/>
    <lineage>
        <taxon>Eukaryota</taxon>
        <taxon>Metazoa</taxon>
        <taxon>Ecdysozoa</taxon>
        <taxon>Arthropoda</taxon>
        <taxon>Hexapoda</taxon>
        <taxon>Insecta</taxon>
        <taxon>Pterygota</taxon>
        <taxon>Neoptera</taxon>
        <taxon>Endopterygota</taxon>
        <taxon>Diptera</taxon>
        <taxon>Brachycera</taxon>
        <taxon>Muscomorpha</taxon>
        <taxon>Ephydroidea</taxon>
        <taxon>Drosophilidae</taxon>
        <taxon>Drosophila</taxon>
    </lineage>
</organism>
<dbReference type="KEGG" id="dvi:6628097"/>
<dbReference type="InterPro" id="IPR013766">
    <property type="entry name" value="Thioredoxin_domain"/>
</dbReference>
<keyword evidence="2" id="KW-0732">Signal</keyword>